<dbReference type="InParanoid" id="A0A1X7T0J4"/>
<reference evidence="1" key="1">
    <citation type="submission" date="2017-05" db="UniProtKB">
        <authorList>
            <consortium name="EnsemblMetazoa"/>
        </authorList>
    </citation>
    <scope>IDENTIFICATION</scope>
</reference>
<name>A0A1X7T0J4_AMPQE</name>
<protein>
    <submittedName>
        <fullName evidence="1">Uncharacterized protein</fullName>
    </submittedName>
</protein>
<dbReference type="AlphaFoldDB" id="A0A1X7T0J4"/>
<organism evidence="1">
    <name type="scientific">Amphimedon queenslandica</name>
    <name type="common">Sponge</name>
    <dbReference type="NCBI Taxonomy" id="400682"/>
    <lineage>
        <taxon>Eukaryota</taxon>
        <taxon>Metazoa</taxon>
        <taxon>Porifera</taxon>
        <taxon>Demospongiae</taxon>
        <taxon>Heteroscleromorpha</taxon>
        <taxon>Haplosclerida</taxon>
        <taxon>Niphatidae</taxon>
        <taxon>Amphimedon</taxon>
    </lineage>
</organism>
<sequence>MLFKEFGNKIEEGDWMKISWSRKRGDVLGIGITQETFQGEGKELVEMERLKICFNGSEIEQAVMT</sequence>
<proteinExistence type="predicted"/>
<accession>A0A1X7T0J4</accession>
<dbReference type="EnsemblMetazoa" id="Aqu2.1.07967_001">
    <property type="protein sequence ID" value="Aqu2.1.07967_001"/>
    <property type="gene ID" value="Aqu2.1.07967"/>
</dbReference>
<evidence type="ECO:0000313" key="1">
    <source>
        <dbReference type="EnsemblMetazoa" id="Aqu2.1.07967_001"/>
    </source>
</evidence>